<keyword evidence="3" id="KW-1185">Reference proteome</keyword>
<gene>
    <name evidence="2" type="ORF">J4H92_14385</name>
</gene>
<keyword evidence="1" id="KW-1133">Transmembrane helix</keyword>
<protein>
    <submittedName>
        <fullName evidence="2">Sulfate permease</fullName>
    </submittedName>
</protein>
<dbReference type="Proteomes" id="UP000664382">
    <property type="component" value="Unassembled WGS sequence"/>
</dbReference>
<name>A0A939S776_9MICO</name>
<dbReference type="RefSeq" id="WP_208098876.1">
    <property type="nucleotide sequence ID" value="NZ_JAGDYM010000017.1"/>
</dbReference>
<accession>A0A939S776</accession>
<reference evidence="2" key="1">
    <citation type="submission" date="2021-03" db="EMBL/GenBank/DDBJ databases">
        <title>Leucobacter chromiisoli sp. nov., isolated from chromium-containing soil of chemical plant.</title>
        <authorList>
            <person name="Xu Z."/>
        </authorList>
    </citation>
    <scope>NUCLEOTIDE SEQUENCE</scope>
    <source>
        <strain evidence="2">S27</strain>
    </source>
</reference>
<evidence type="ECO:0000313" key="3">
    <source>
        <dbReference type="Proteomes" id="UP000664382"/>
    </source>
</evidence>
<proteinExistence type="predicted"/>
<keyword evidence="1" id="KW-0472">Membrane</keyword>
<evidence type="ECO:0000313" key="2">
    <source>
        <dbReference type="EMBL" id="MBO1903129.1"/>
    </source>
</evidence>
<feature type="transmembrane region" description="Helical" evidence="1">
    <location>
        <begin position="37"/>
        <end position="59"/>
    </location>
</feature>
<sequence length="129" mass="14801">MFRLIWIASIHIRYFMRRWMPSNILLDKIRTRRGLKYGVPAMLLAIPYLYLASLLAVIVRDGGPGWLNIFVLITLWSALKMLWIGPVSLILLARVRIHEHAERRAARRQPKEEQAQVFAPVPVMAGGAS</sequence>
<dbReference type="EMBL" id="JAGDYM010000017">
    <property type="protein sequence ID" value="MBO1903129.1"/>
    <property type="molecule type" value="Genomic_DNA"/>
</dbReference>
<dbReference type="AlphaFoldDB" id="A0A939S776"/>
<evidence type="ECO:0000256" key="1">
    <source>
        <dbReference type="SAM" id="Phobius"/>
    </source>
</evidence>
<keyword evidence="1" id="KW-0812">Transmembrane</keyword>
<feature type="transmembrane region" description="Helical" evidence="1">
    <location>
        <begin position="65"/>
        <end position="93"/>
    </location>
</feature>
<organism evidence="2 3">
    <name type="scientific">Leucobacter weissii</name>
    <dbReference type="NCBI Taxonomy" id="1983706"/>
    <lineage>
        <taxon>Bacteria</taxon>
        <taxon>Bacillati</taxon>
        <taxon>Actinomycetota</taxon>
        <taxon>Actinomycetes</taxon>
        <taxon>Micrococcales</taxon>
        <taxon>Microbacteriaceae</taxon>
        <taxon>Leucobacter</taxon>
    </lineage>
</organism>
<comment type="caution">
    <text evidence="2">The sequence shown here is derived from an EMBL/GenBank/DDBJ whole genome shotgun (WGS) entry which is preliminary data.</text>
</comment>